<dbReference type="AlphaFoldDB" id="A0A0E9MQN3"/>
<organism evidence="1 2">
    <name type="scientific">Sphingomonas changbaiensis NBRC 104936</name>
    <dbReference type="NCBI Taxonomy" id="1219043"/>
    <lineage>
        <taxon>Bacteria</taxon>
        <taxon>Pseudomonadati</taxon>
        <taxon>Pseudomonadota</taxon>
        <taxon>Alphaproteobacteria</taxon>
        <taxon>Sphingomonadales</taxon>
        <taxon>Sphingomonadaceae</taxon>
        <taxon>Sphingomonas</taxon>
    </lineage>
</organism>
<dbReference type="STRING" id="1219043.SCH01S_39_00410"/>
<dbReference type="RefSeq" id="WP_046348567.1">
    <property type="nucleotide sequence ID" value="NZ_BBWU01000039.1"/>
</dbReference>
<reference evidence="1 2" key="1">
    <citation type="submission" date="2015-04" db="EMBL/GenBank/DDBJ databases">
        <title>Whole genome shotgun sequence of Sphingomonas changbaiensis NBRC 104936.</title>
        <authorList>
            <person name="Katano-Makiyama Y."/>
            <person name="Hosoyama A."/>
            <person name="Hashimoto M."/>
            <person name="Noguchi M."/>
            <person name="Tsuchikane K."/>
            <person name="Ohji S."/>
            <person name="Yamazoe A."/>
            <person name="Ichikawa N."/>
            <person name="Kimura A."/>
            <person name="Fujita N."/>
        </authorList>
    </citation>
    <scope>NUCLEOTIDE SEQUENCE [LARGE SCALE GENOMIC DNA]</scope>
    <source>
        <strain evidence="1 2">NBRC 104936</strain>
    </source>
</reference>
<sequence>MASAKPSVGLLYNPAVPAVLDAAGTLVDHVEVIPDRLWYDFGTGAEHRFSHAHAAIAQLGRYAERHAVIGHGIGLSLPSAMPIDEELLDEVAASHRHFGYRWYSEHLSMFLAPGGAVPNAQAGMGLPVVHDAELLEIVGRKVELLQAVLGVPVALENGTIFSAVPSPEMSEPEFMNRLHAQTGCKMLLDLHNLYANMRNLNWSAPAYLDALDPEIVIEVHIAGGDKLRGHYTDSHSRRSPAVVWDWLAEWGPCFPNLSAITFEYHESYHKRIGAAGVIAELEKMQEVADDIASGREVGAELA</sequence>
<comment type="caution">
    <text evidence="1">The sequence shown here is derived from an EMBL/GenBank/DDBJ whole genome shotgun (WGS) entry which is preliminary data.</text>
</comment>
<evidence type="ECO:0000313" key="1">
    <source>
        <dbReference type="EMBL" id="GAO39756.1"/>
    </source>
</evidence>
<name>A0A0E9MQN3_9SPHN</name>
<dbReference type="PANTHER" id="PTHR42194">
    <property type="entry name" value="UPF0276 PROTEIN HI_1600"/>
    <property type="match status" value="1"/>
</dbReference>
<protein>
    <recommendedName>
        <fullName evidence="3">DUF692 domain-containing protein</fullName>
    </recommendedName>
</protein>
<dbReference type="EMBL" id="BBWU01000039">
    <property type="protein sequence ID" value="GAO39756.1"/>
    <property type="molecule type" value="Genomic_DNA"/>
</dbReference>
<dbReference type="Pfam" id="PF05114">
    <property type="entry name" value="MbnB_TglH_ChrH"/>
    <property type="match status" value="1"/>
</dbReference>
<accession>A0A0E9MQN3</accession>
<dbReference type="Proteomes" id="UP000033202">
    <property type="component" value="Unassembled WGS sequence"/>
</dbReference>
<dbReference type="Gene3D" id="3.20.20.150">
    <property type="entry name" value="Divalent-metal-dependent TIM barrel enzymes"/>
    <property type="match status" value="1"/>
</dbReference>
<proteinExistence type="predicted"/>
<keyword evidence="2" id="KW-1185">Reference proteome</keyword>
<gene>
    <name evidence="1" type="ORF">SCH01S_39_00410</name>
</gene>
<evidence type="ECO:0000313" key="2">
    <source>
        <dbReference type="Proteomes" id="UP000033202"/>
    </source>
</evidence>
<dbReference type="InterPro" id="IPR007801">
    <property type="entry name" value="MbnB/TglH/ChrH"/>
</dbReference>
<dbReference type="PANTHER" id="PTHR42194:SF1">
    <property type="entry name" value="UPF0276 PROTEIN HI_1600"/>
    <property type="match status" value="1"/>
</dbReference>
<evidence type="ECO:0008006" key="3">
    <source>
        <dbReference type="Google" id="ProtNLM"/>
    </source>
</evidence>